<gene>
    <name evidence="7" type="ORF">PLANPX_0670</name>
</gene>
<evidence type="ECO:0000256" key="5">
    <source>
        <dbReference type="ARBA" id="ARBA00023049"/>
    </source>
</evidence>
<dbReference type="GO" id="GO:0030574">
    <property type="term" value="P:collagen catabolic process"/>
    <property type="evidence" value="ECO:0007669"/>
    <property type="project" value="TreeGrafter"/>
</dbReference>
<dbReference type="SMART" id="SM00235">
    <property type="entry name" value="ZnMc"/>
    <property type="match status" value="1"/>
</dbReference>
<name>A0A5K7X327_9BACT</name>
<dbReference type="KEGG" id="lpav:PLANPX_0670"/>
<dbReference type="PRINTS" id="PR00138">
    <property type="entry name" value="MATRIXIN"/>
</dbReference>
<evidence type="ECO:0000259" key="6">
    <source>
        <dbReference type="SMART" id="SM00235"/>
    </source>
</evidence>
<organism evidence="7 8">
    <name type="scientific">Lacipirellula parvula</name>
    <dbReference type="NCBI Taxonomy" id="2650471"/>
    <lineage>
        <taxon>Bacteria</taxon>
        <taxon>Pseudomonadati</taxon>
        <taxon>Planctomycetota</taxon>
        <taxon>Planctomycetia</taxon>
        <taxon>Pirellulales</taxon>
        <taxon>Lacipirellulaceae</taxon>
        <taxon>Lacipirellula</taxon>
    </lineage>
</organism>
<keyword evidence="3" id="KW-0378">Hydrolase</keyword>
<dbReference type="GO" id="GO:0006508">
    <property type="term" value="P:proteolysis"/>
    <property type="evidence" value="ECO:0007669"/>
    <property type="project" value="UniProtKB-KW"/>
</dbReference>
<dbReference type="AlphaFoldDB" id="A0A5K7X327"/>
<evidence type="ECO:0000313" key="7">
    <source>
        <dbReference type="EMBL" id="BBO31058.1"/>
    </source>
</evidence>
<dbReference type="InterPro" id="IPR001818">
    <property type="entry name" value="Pept_M10_metallopeptidase"/>
</dbReference>
<proteinExistence type="predicted"/>
<protein>
    <recommendedName>
        <fullName evidence="6">Peptidase metallopeptidase domain-containing protein</fullName>
    </recommendedName>
</protein>
<dbReference type="EMBL" id="AP021861">
    <property type="protein sequence ID" value="BBO31058.1"/>
    <property type="molecule type" value="Genomic_DNA"/>
</dbReference>
<dbReference type="GO" id="GO:0031012">
    <property type="term" value="C:extracellular matrix"/>
    <property type="evidence" value="ECO:0007669"/>
    <property type="project" value="InterPro"/>
</dbReference>
<dbReference type="PANTHER" id="PTHR10201">
    <property type="entry name" value="MATRIX METALLOPROTEINASE"/>
    <property type="match status" value="1"/>
</dbReference>
<dbReference type="Pfam" id="PF00413">
    <property type="entry name" value="Peptidase_M10"/>
    <property type="match status" value="1"/>
</dbReference>
<evidence type="ECO:0000256" key="4">
    <source>
        <dbReference type="ARBA" id="ARBA00022833"/>
    </source>
</evidence>
<reference evidence="8" key="1">
    <citation type="submission" date="2019-10" db="EMBL/GenBank/DDBJ databases">
        <title>Lacipirellula parvula gen. nov., sp. nov., representing a lineage of planctomycetes widespread in freshwater anoxic habitats, and description of the family Lacipirellulaceae.</title>
        <authorList>
            <person name="Dedysh S.N."/>
            <person name="Kulichevskaya I.S."/>
            <person name="Beletsky A.V."/>
            <person name="Rakitin A.L."/>
            <person name="Mardanov A.V."/>
            <person name="Ivanova A.A."/>
            <person name="Saltykova V.X."/>
            <person name="Rijpstra W.I.C."/>
            <person name="Sinninghe Damste J.S."/>
            <person name="Ravin N.V."/>
        </authorList>
    </citation>
    <scope>NUCLEOTIDE SEQUENCE [LARGE SCALE GENOMIC DNA]</scope>
    <source>
        <strain evidence="8">PX69</strain>
    </source>
</reference>
<keyword evidence="1" id="KW-0645">Protease</keyword>
<dbReference type="RefSeq" id="WP_152097274.1">
    <property type="nucleotide sequence ID" value="NZ_AP021861.1"/>
</dbReference>
<dbReference type="GO" id="GO:0008270">
    <property type="term" value="F:zinc ion binding"/>
    <property type="evidence" value="ECO:0007669"/>
    <property type="project" value="InterPro"/>
</dbReference>
<accession>A0A5K7X327</accession>
<dbReference type="GO" id="GO:0030198">
    <property type="term" value="P:extracellular matrix organization"/>
    <property type="evidence" value="ECO:0007669"/>
    <property type="project" value="TreeGrafter"/>
</dbReference>
<sequence>MSASTIRSNNEGFRFCGVKESLLEEARRRQAAWRSKRRLRWYLADRLAGIPLNALTAAYAQAYANWQSVCGLVFEQTMTSSDADIVVLARRIDGSGGTLAEHELPMGDDRQLRGWYDVGESWTTTSPPGGKIDLVAVACHETGHGIGLSHTTVPGNLLNPYYDPAIRTPQQWDIAEARDRYGPPVEEPTPTAPSVPPGAILDQFSGLLEMPFGVYTATFTKTLL</sequence>
<dbReference type="PANTHER" id="PTHR10201:SF323">
    <property type="entry name" value="MATRIX METALLOPROTEINASE-21"/>
    <property type="match status" value="1"/>
</dbReference>
<feature type="domain" description="Peptidase metallopeptidase" evidence="6">
    <location>
        <begin position="29"/>
        <end position="183"/>
    </location>
</feature>
<dbReference type="SUPFAM" id="SSF55486">
    <property type="entry name" value="Metalloproteases ('zincins'), catalytic domain"/>
    <property type="match status" value="1"/>
</dbReference>
<dbReference type="Gene3D" id="3.40.390.10">
    <property type="entry name" value="Collagenase (Catalytic Domain)"/>
    <property type="match status" value="1"/>
</dbReference>
<keyword evidence="8" id="KW-1185">Reference proteome</keyword>
<dbReference type="Proteomes" id="UP000326837">
    <property type="component" value="Chromosome"/>
</dbReference>
<keyword evidence="2" id="KW-0479">Metal-binding</keyword>
<evidence type="ECO:0000256" key="1">
    <source>
        <dbReference type="ARBA" id="ARBA00022670"/>
    </source>
</evidence>
<dbReference type="InterPro" id="IPR006026">
    <property type="entry name" value="Peptidase_Metallo"/>
</dbReference>
<evidence type="ECO:0000256" key="2">
    <source>
        <dbReference type="ARBA" id="ARBA00022723"/>
    </source>
</evidence>
<keyword evidence="4" id="KW-0862">Zinc</keyword>
<keyword evidence="5" id="KW-0482">Metalloprotease</keyword>
<dbReference type="InterPro" id="IPR021190">
    <property type="entry name" value="Pept_M10A"/>
</dbReference>
<evidence type="ECO:0000256" key="3">
    <source>
        <dbReference type="ARBA" id="ARBA00022801"/>
    </source>
</evidence>
<dbReference type="GO" id="GO:0004222">
    <property type="term" value="F:metalloendopeptidase activity"/>
    <property type="evidence" value="ECO:0007669"/>
    <property type="project" value="InterPro"/>
</dbReference>
<dbReference type="InterPro" id="IPR024079">
    <property type="entry name" value="MetalloPept_cat_dom_sf"/>
</dbReference>
<evidence type="ECO:0000313" key="8">
    <source>
        <dbReference type="Proteomes" id="UP000326837"/>
    </source>
</evidence>